<dbReference type="Proteomes" id="UP000502345">
    <property type="component" value="Chromosome"/>
</dbReference>
<organism evidence="1 2">
    <name type="scientific">Rhodococcus erythropolis</name>
    <name type="common">Arthrobacter picolinophilus</name>
    <dbReference type="NCBI Taxonomy" id="1833"/>
    <lineage>
        <taxon>Bacteria</taxon>
        <taxon>Bacillati</taxon>
        <taxon>Actinomycetota</taxon>
        <taxon>Actinomycetes</taxon>
        <taxon>Mycobacteriales</taxon>
        <taxon>Nocardiaceae</taxon>
        <taxon>Rhodococcus</taxon>
        <taxon>Rhodococcus erythropolis group</taxon>
    </lineage>
</organism>
<gene>
    <name evidence="1" type="ORF">G9444_2985</name>
</gene>
<reference evidence="1 2" key="1">
    <citation type="submission" date="2020-03" db="EMBL/GenBank/DDBJ databases">
        <title>Screen low temperature-resistant strains for efficient degradation of petroleum hydrocarbons under the low temperature.</title>
        <authorList>
            <person name="Wang Y."/>
            <person name="Chen J."/>
        </authorList>
    </citation>
    <scope>NUCLEOTIDE SEQUENCE [LARGE SCALE GENOMIC DNA]</scope>
    <source>
        <strain evidence="1 2">KB1</strain>
    </source>
</reference>
<dbReference type="EMBL" id="CP050124">
    <property type="protein sequence ID" value="QIP40229.1"/>
    <property type="molecule type" value="Genomic_DNA"/>
</dbReference>
<name>A0A6G9CTL7_RHOER</name>
<sequence>MTDEHDPPLVPGDDEPAVTGVAQIDLEGLSGPILTQRTTPAISMLPIIFRR</sequence>
<dbReference type="AlphaFoldDB" id="A0A6G9CTL7"/>
<accession>A0A6G9CTL7</accession>
<proteinExistence type="predicted"/>
<protein>
    <submittedName>
        <fullName evidence="1">Uncharacterized protein</fullName>
    </submittedName>
</protein>
<evidence type="ECO:0000313" key="2">
    <source>
        <dbReference type="Proteomes" id="UP000502345"/>
    </source>
</evidence>
<evidence type="ECO:0000313" key="1">
    <source>
        <dbReference type="EMBL" id="QIP40229.1"/>
    </source>
</evidence>